<proteinExistence type="predicted"/>
<protein>
    <submittedName>
        <fullName evidence="1">Uncharacterized protein</fullName>
    </submittedName>
</protein>
<sequence>MSETMQTTQTTERVKLSQWDAIVLESVRALGLDGEELLRRVARGDLPPADGSIITDFAPLLTLHQEQPEILEQAVKQGYRIKYNTLGGINTWIRIVFGLESEVEREEGIEGVAVELTATERDLLFPVLSIGWTIEAQSGEAARTEATPYRVVPVRG</sequence>
<gene>
    <name evidence="1" type="ORF">GCM10007362_20240</name>
</gene>
<comment type="caution">
    <text evidence="1">The sequence shown here is derived from an EMBL/GenBank/DDBJ whole genome shotgun (WGS) entry which is preliminary data.</text>
</comment>
<organism evidence="1 2">
    <name type="scientific">Saccharibacillus endophyticus</name>
    <dbReference type="NCBI Taxonomy" id="2060666"/>
    <lineage>
        <taxon>Bacteria</taxon>
        <taxon>Bacillati</taxon>
        <taxon>Bacillota</taxon>
        <taxon>Bacilli</taxon>
        <taxon>Bacillales</taxon>
        <taxon>Paenibacillaceae</taxon>
        <taxon>Saccharibacillus</taxon>
    </lineage>
</organism>
<dbReference type="EMBL" id="BMDD01000002">
    <property type="protein sequence ID" value="GGH77058.1"/>
    <property type="molecule type" value="Genomic_DNA"/>
</dbReference>
<name>A0ABQ1ZRI1_9BACL</name>
<evidence type="ECO:0000313" key="2">
    <source>
        <dbReference type="Proteomes" id="UP000605427"/>
    </source>
</evidence>
<dbReference type="RefSeq" id="WP_188525542.1">
    <property type="nucleotide sequence ID" value="NZ_BMDD01000002.1"/>
</dbReference>
<accession>A0ABQ1ZRI1</accession>
<evidence type="ECO:0000313" key="1">
    <source>
        <dbReference type="EMBL" id="GGH77058.1"/>
    </source>
</evidence>
<dbReference type="Proteomes" id="UP000605427">
    <property type="component" value="Unassembled WGS sequence"/>
</dbReference>
<reference evidence="2" key="1">
    <citation type="journal article" date="2019" name="Int. J. Syst. Evol. Microbiol.">
        <title>The Global Catalogue of Microorganisms (GCM) 10K type strain sequencing project: providing services to taxonomists for standard genome sequencing and annotation.</title>
        <authorList>
            <consortium name="The Broad Institute Genomics Platform"/>
            <consortium name="The Broad Institute Genome Sequencing Center for Infectious Disease"/>
            <person name="Wu L."/>
            <person name="Ma J."/>
        </authorList>
    </citation>
    <scope>NUCLEOTIDE SEQUENCE [LARGE SCALE GENOMIC DNA]</scope>
    <source>
        <strain evidence="2">CCM 8702</strain>
    </source>
</reference>
<keyword evidence="2" id="KW-1185">Reference proteome</keyword>